<proteinExistence type="predicted"/>
<name>A0A1E5LJ72_9BACI</name>
<keyword evidence="2" id="KW-1185">Reference proteome</keyword>
<dbReference type="OrthoDB" id="2973087at2"/>
<reference evidence="1 2" key="1">
    <citation type="submission" date="2016-08" db="EMBL/GenBank/DDBJ databases">
        <title>Genome of Bacillus solimangrovi GH2-4.</title>
        <authorList>
            <person name="Lim S."/>
            <person name="Kim B.-C."/>
        </authorList>
    </citation>
    <scope>NUCLEOTIDE SEQUENCE [LARGE SCALE GENOMIC DNA]</scope>
    <source>
        <strain evidence="1 2">GH2-4</strain>
    </source>
</reference>
<accession>A0A1E5LJ72</accession>
<sequence>MEKNIENFFKPRYFLLTKVDQQFYLKWETVEGIIFDEARKNPEHITYLMAQDIGIFMGGITKYQLFQKKNIETL</sequence>
<organism evidence="1 2">
    <name type="scientific">Bacillus solimangrovi</name>
    <dbReference type="NCBI Taxonomy" id="1305675"/>
    <lineage>
        <taxon>Bacteria</taxon>
        <taxon>Bacillati</taxon>
        <taxon>Bacillota</taxon>
        <taxon>Bacilli</taxon>
        <taxon>Bacillales</taxon>
        <taxon>Bacillaceae</taxon>
        <taxon>Bacillus</taxon>
    </lineage>
</organism>
<dbReference type="AlphaFoldDB" id="A0A1E5LJ72"/>
<dbReference type="RefSeq" id="WP_069715880.1">
    <property type="nucleotide sequence ID" value="NZ_MJEH01000005.1"/>
</dbReference>
<comment type="caution">
    <text evidence="1">The sequence shown here is derived from an EMBL/GenBank/DDBJ whole genome shotgun (WGS) entry which is preliminary data.</text>
</comment>
<dbReference type="EMBL" id="MJEH01000005">
    <property type="protein sequence ID" value="OEH94111.1"/>
    <property type="molecule type" value="Genomic_DNA"/>
</dbReference>
<gene>
    <name evidence="1" type="ORF">BFG57_09700</name>
</gene>
<dbReference type="Proteomes" id="UP000095209">
    <property type="component" value="Unassembled WGS sequence"/>
</dbReference>
<dbReference type="STRING" id="1305675.BFG57_09700"/>
<evidence type="ECO:0000313" key="1">
    <source>
        <dbReference type="EMBL" id="OEH94111.1"/>
    </source>
</evidence>
<evidence type="ECO:0000313" key="2">
    <source>
        <dbReference type="Proteomes" id="UP000095209"/>
    </source>
</evidence>
<protein>
    <submittedName>
        <fullName evidence="1">Uncharacterized protein</fullName>
    </submittedName>
</protein>